<dbReference type="SMART" id="SM00304">
    <property type="entry name" value="HAMP"/>
    <property type="match status" value="1"/>
</dbReference>
<dbReference type="PANTHER" id="PTHR32089:SF112">
    <property type="entry name" value="LYSOZYME-LIKE PROTEIN-RELATED"/>
    <property type="match status" value="1"/>
</dbReference>
<dbReference type="Pfam" id="PF00672">
    <property type="entry name" value="HAMP"/>
    <property type="match status" value="1"/>
</dbReference>
<evidence type="ECO:0000256" key="3">
    <source>
        <dbReference type="ARBA" id="ARBA00023224"/>
    </source>
</evidence>
<evidence type="ECO:0000259" key="8">
    <source>
        <dbReference type="PROSITE" id="PS50192"/>
    </source>
</evidence>
<evidence type="ECO:0000259" key="7">
    <source>
        <dbReference type="PROSITE" id="PS50111"/>
    </source>
</evidence>
<dbReference type="CDD" id="cd06225">
    <property type="entry name" value="HAMP"/>
    <property type="match status" value="1"/>
</dbReference>
<organism evidence="10 11">
    <name type="scientific">Neptunomonas antarctica</name>
    <dbReference type="NCBI Taxonomy" id="619304"/>
    <lineage>
        <taxon>Bacteria</taxon>
        <taxon>Pseudomonadati</taxon>
        <taxon>Pseudomonadota</taxon>
        <taxon>Gammaproteobacteria</taxon>
        <taxon>Oceanospirillales</taxon>
        <taxon>Oceanospirillaceae</taxon>
        <taxon>Neptunomonas</taxon>
    </lineage>
</organism>
<dbReference type="SUPFAM" id="SSF58104">
    <property type="entry name" value="Methyl-accepting chemotaxis protein (MCP) signaling domain"/>
    <property type="match status" value="1"/>
</dbReference>
<keyword evidence="2" id="KW-0997">Cell inner membrane</keyword>
<sequence length="537" mass="57860">MTIHKGISIQTKVNLSLIAVFTIVLISSLTAIFKSQTGLIDEVARKTTLTTADSYFDSINMLMISGAMANRSTLQQKITTNEELIEARIIRGKAVTAVYGPGSADSGIQDDFDRRAMKGEHIIEEINDDKGHRLVVVTPMKALSSYKGTNCLLCHQVPEGQILGAVRVTYSFENLDAAVFSNITAVALVELILFIGGIIIISLLLRRLVVTPINRLSQTINTIEKDANLNLRIEVTSNDEIGQMSTAFNSMLNHFHDSLKQVSNTILKLGTSSLQINDIANMASQAVHNQQIQTSSVASAMEQMGAATQSVATNAEHTVAASDLALQETTNSTKITQEALHAIEALKENISQATHVIQQLNDQSQNVGTVLEVIQKIAGQTNLLALNAAIEAARAGEQGRGFAVVADEVRTLASRTHHSTEEINTIINRLQKDAEGAVSVMEGAMLSAEKGVVSVQKTSDALVNIAEEVRIINDMNHQVASAIKEQSMMADSVESSVQDISQSASRTADRATQLTSVSSELGSLATQLESLVNRFKL</sequence>
<feature type="domain" description="HAMP" evidence="9">
    <location>
        <begin position="207"/>
        <end position="260"/>
    </location>
</feature>
<dbReference type="AlphaFoldDB" id="A0A1N7MLT9"/>
<comment type="subcellular location">
    <subcellularLocation>
        <location evidence="1">Cell inner membrane</location>
        <topology evidence="1">Multi-pass membrane protein</topology>
    </subcellularLocation>
</comment>
<dbReference type="Gene3D" id="3.30.450.290">
    <property type="match status" value="1"/>
</dbReference>
<protein>
    <submittedName>
        <fullName evidence="10">Methyl-accepting chemotaxis protein</fullName>
    </submittedName>
</protein>
<dbReference type="EMBL" id="FTOE01000006">
    <property type="protein sequence ID" value="SIS86901.1"/>
    <property type="molecule type" value="Genomic_DNA"/>
</dbReference>
<feature type="domain" description="Methyl-accepting transducer" evidence="7">
    <location>
        <begin position="265"/>
        <end position="501"/>
    </location>
</feature>
<dbReference type="FunFam" id="1.10.287.950:FF:000001">
    <property type="entry name" value="Methyl-accepting chemotaxis sensory transducer"/>
    <property type="match status" value="1"/>
</dbReference>
<name>A0A1N7MLT9_9GAMM</name>
<evidence type="ECO:0000313" key="10">
    <source>
        <dbReference type="EMBL" id="SIS86901.1"/>
    </source>
</evidence>
<dbReference type="GO" id="GO:0006935">
    <property type="term" value="P:chemotaxis"/>
    <property type="evidence" value="ECO:0007669"/>
    <property type="project" value="InterPro"/>
</dbReference>
<dbReference type="PROSITE" id="PS50111">
    <property type="entry name" value="CHEMOTAXIS_TRANSDUC_2"/>
    <property type="match status" value="1"/>
</dbReference>
<dbReference type="GO" id="GO:0007165">
    <property type="term" value="P:signal transduction"/>
    <property type="evidence" value="ECO:0007669"/>
    <property type="project" value="UniProtKB-KW"/>
</dbReference>
<dbReference type="PROSITE" id="PS50885">
    <property type="entry name" value="HAMP"/>
    <property type="match status" value="1"/>
</dbReference>
<dbReference type="Gene3D" id="1.10.287.950">
    <property type="entry name" value="Methyl-accepting chemotaxis protein"/>
    <property type="match status" value="1"/>
</dbReference>
<keyword evidence="3 5" id="KW-0807">Transducer</keyword>
<dbReference type="CDD" id="cd11386">
    <property type="entry name" value="MCP_signal"/>
    <property type="match status" value="1"/>
</dbReference>
<dbReference type="SMART" id="SM00283">
    <property type="entry name" value="MA"/>
    <property type="match status" value="1"/>
</dbReference>
<dbReference type="Proteomes" id="UP000185999">
    <property type="component" value="Unassembled WGS sequence"/>
</dbReference>
<dbReference type="Pfam" id="PF00015">
    <property type="entry name" value="MCPsignal"/>
    <property type="match status" value="1"/>
</dbReference>
<reference evidence="11" key="1">
    <citation type="submission" date="2017-01" db="EMBL/GenBank/DDBJ databases">
        <authorList>
            <person name="Varghese N."/>
            <person name="Submissions S."/>
        </authorList>
    </citation>
    <scope>NUCLEOTIDE SEQUENCE [LARGE SCALE GENOMIC DNA]</scope>
    <source>
        <strain evidence="11">DSM 22306</strain>
    </source>
</reference>
<feature type="domain" description="T-SNARE coiled-coil homology" evidence="8">
    <location>
        <begin position="452"/>
        <end position="514"/>
    </location>
</feature>
<comment type="similarity">
    <text evidence="4">Belongs to the methyl-accepting chemotaxis (MCP) protein family.</text>
</comment>
<dbReference type="PANTHER" id="PTHR32089">
    <property type="entry name" value="METHYL-ACCEPTING CHEMOTAXIS PROTEIN MCPB"/>
    <property type="match status" value="1"/>
</dbReference>
<dbReference type="InterPro" id="IPR004089">
    <property type="entry name" value="MCPsignal_dom"/>
</dbReference>
<dbReference type="InterPro" id="IPR004090">
    <property type="entry name" value="Chemotax_Me-accpt_rcpt"/>
</dbReference>
<evidence type="ECO:0000256" key="4">
    <source>
        <dbReference type="ARBA" id="ARBA00029447"/>
    </source>
</evidence>
<gene>
    <name evidence="10" type="ORF">SAMN05421760_106168</name>
</gene>
<evidence type="ECO:0000256" key="1">
    <source>
        <dbReference type="ARBA" id="ARBA00004429"/>
    </source>
</evidence>
<keyword evidence="6" id="KW-0472">Membrane</keyword>
<keyword evidence="6" id="KW-1133">Transmembrane helix</keyword>
<keyword evidence="11" id="KW-1185">Reference proteome</keyword>
<evidence type="ECO:0000256" key="5">
    <source>
        <dbReference type="PROSITE-ProRule" id="PRU00284"/>
    </source>
</evidence>
<dbReference type="GO" id="GO:0004888">
    <property type="term" value="F:transmembrane signaling receptor activity"/>
    <property type="evidence" value="ECO:0007669"/>
    <property type="project" value="InterPro"/>
</dbReference>
<dbReference type="InterPro" id="IPR003660">
    <property type="entry name" value="HAMP_dom"/>
</dbReference>
<feature type="transmembrane region" description="Helical" evidence="6">
    <location>
        <begin position="12"/>
        <end position="33"/>
    </location>
</feature>
<feature type="transmembrane region" description="Helical" evidence="6">
    <location>
        <begin position="179"/>
        <end position="205"/>
    </location>
</feature>
<evidence type="ECO:0000256" key="2">
    <source>
        <dbReference type="ARBA" id="ARBA00022519"/>
    </source>
</evidence>
<evidence type="ECO:0000313" key="11">
    <source>
        <dbReference type="Proteomes" id="UP000185999"/>
    </source>
</evidence>
<keyword evidence="2" id="KW-1003">Cell membrane</keyword>
<dbReference type="GO" id="GO:0005886">
    <property type="term" value="C:plasma membrane"/>
    <property type="evidence" value="ECO:0007669"/>
    <property type="project" value="UniProtKB-SubCell"/>
</dbReference>
<evidence type="ECO:0000256" key="6">
    <source>
        <dbReference type="SAM" id="Phobius"/>
    </source>
</evidence>
<evidence type="ECO:0000259" key="9">
    <source>
        <dbReference type="PROSITE" id="PS50885"/>
    </source>
</evidence>
<dbReference type="STRING" id="619304.SAMN05421760_106168"/>
<dbReference type="PROSITE" id="PS50192">
    <property type="entry name" value="T_SNARE"/>
    <property type="match status" value="1"/>
</dbReference>
<keyword evidence="6" id="KW-0812">Transmembrane</keyword>
<accession>A0A1N7MLT9</accession>
<dbReference type="RefSeq" id="WP_238377067.1">
    <property type="nucleotide sequence ID" value="NZ_FTOE01000006.1"/>
</dbReference>
<dbReference type="PRINTS" id="PR00260">
    <property type="entry name" value="CHEMTRNSDUCR"/>
</dbReference>
<dbReference type="InterPro" id="IPR000727">
    <property type="entry name" value="T_SNARE_dom"/>
</dbReference>
<proteinExistence type="inferred from homology"/>